<dbReference type="GO" id="GO:0016020">
    <property type="term" value="C:membrane"/>
    <property type="evidence" value="ECO:0007669"/>
    <property type="project" value="UniProtKB-SubCell"/>
</dbReference>
<feature type="domain" description="RING-type" evidence="16">
    <location>
        <begin position="108"/>
        <end position="150"/>
    </location>
</feature>
<comment type="pathway">
    <text evidence="3">Protein modification; protein ubiquitination.</text>
</comment>
<comment type="similarity">
    <text evidence="13">Belongs to the RING-type zinc finger family. ATL subfamily.</text>
</comment>
<dbReference type="Gene3D" id="3.30.40.10">
    <property type="entry name" value="Zinc/RING finger domain, C3HC4 (zinc finger)"/>
    <property type="match status" value="1"/>
</dbReference>
<keyword evidence="7" id="KW-0479">Metal-binding</keyword>
<dbReference type="PANTHER" id="PTHR46913:SF21">
    <property type="entry name" value="RING-TYPE E3 UBIQUITIN TRANSFERASE"/>
    <property type="match status" value="1"/>
</dbReference>
<evidence type="ECO:0000256" key="15">
    <source>
        <dbReference type="SAM" id="Phobius"/>
    </source>
</evidence>
<sequence length="258" mass="29064">MDEYSVKIDEEDCRPSLPHYSFNGRIMLVSVVILLIALIIIAFFPVYTRWFLLRRSRLRLHNHRLRRAHEVASIASSASTPHGLGPTVVKVLPTFAYSSKTHNSSLECAVCLSEFEDDETGRILPMCNHCFHVGCIDMWFQSHSNCPLCRAPVQNPDGTVVLDVQVQLPAETDPGSGLCPNYQRFEDQMGCSNSLVLTSLVEDRKLPELTTISVEAAVIRGGPGNFFSFCSQRGTRVVNNRMFGPDIKEFIPFFFFIF</sequence>
<evidence type="ECO:0000259" key="16">
    <source>
        <dbReference type="PROSITE" id="PS50089"/>
    </source>
</evidence>
<accession>A0ABD3AJZ6</accession>
<proteinExistence type="inferred from homology"/>
<evidence type="ECO:0000313" key="17">
    <source>
        <dbReference type="EMBL" id="KAL3531493.1"/>
    </source>
</evidence>
<evidence type="ECO:0000256" key="14">
    <source>
        <dbReference type="PROSITE-ProRule" id="PRU00175"/>
    </source>
</evidence>
<reference evidence="17 18" key="1">
    <citation type="submission" date="2024-11" db="EMBL/GenBank/DDBJ databases">
        <title>A near-complete genome assembly of Cinchona calisaya.</title>
        <authorList>
            <person name="Lian D.C."/>
            <person name="Zhao X.W."/>
            <person name="Wei L."/>
        </authorList>
    </citation>
    <scope>NUCLEOTIDE SEQUENCE [LARGE SCALE GENOMIC DNA]</scope>
    <source>
        <tissue evidence="17">Nenye</tissue>
    </source>
</reference>
<keyword evidence="5" id="KW-0808">Transferase</keyword>
<dbReference type="GO" id="GO:0008270">
    <property type="term" value="F:zinc ion binding"/>
    <property type="evidence" value="ECO:0007669"/>
    <property type="project" value="UniProtKB-KW"/>
</dbReference>
<keyword evidence="18" id="KW-1185">Reference proteome</keyword>
<dbReference type="CDD" id="cd16461">
    <property type="entry name" value="RING-H2_EL5-like"/>
    <property type="match status" value="1"/>
</dbReference>
<evidence type="ECO:0000256" key="13">
    <source>
        <dbReference type="ARBA" id="ARBA00024209"/>
    </source>
</evidence>
<dbReference type="AlphaFoldDB" id="A0ABD3AJZ6"/>
<evidence type="ECO:0000256" key="7">
    <source>
        <dbReference type="ARBA" id="ARBA00022723"/>
    </source>
</evidence>
<feature type="transmembrane region" description="Helical" evidence="15">
    <location>
        <begin position="26"/>
        <end position="47"/>
    </location>
</feature>
<dbReference type="PANTHER" id="PTHR46913">
    <property type="entry name" value="RING-H2 FINGER PROTEIN ATL16"/>
    <property type="match status" value="1"/>
</dbReference>
<dbReference type="EC" id="2.3.2.27" evidence="4"/>
<evidence type="ECO:0000256" key="1">
    <source>
        <dbReference type="ARBA" id="ARBA00000900"/>
    </source>
</evidence>
<evidence type="ECO:0000256" key="10">
    <source>
        <dbReference type="ARBA" id="ARBA00022833"/>
    </source>
</evidence>
<evidence type="ECO:0000256" key="4">
    <source>
        <dbReference type="ARBA" id="ARBA00012483"/>
    </source>
</evidence>
<organism evidence="17 18">
    <name type="scientific">Cinchona calisaya</name>
    <dbReference type="NCBI Taxonomy" id="153742"/>
    <lineage>
        <taxon>Eukaryota</taxon>
        <taxon>Viridiplantae</taxon>
        <taxon>Streptophyta</taxon>
        <taxon>Embryophyta</taxon>
        <taxon>Tracheophyta</taxon>
        <taxon>Spermatophyta</taxon>
        <taxon>Magnoliopsida</taxon>
        <taxon>eudicotyledons</taxon>
        <taxon>Gunneridae</taxon>
        <taxon>Pentapetalae</taxon>
        <taxon>asterids</taxon>
        <taxon>lamiids</taxon>
        <taxon>Gentianales</taxon>
        <taxon>Rubiaceae</taxon>
        <taxon>Cinchonoideae</taxon>
        <taxon>Cinchoneae</taxon>
        <taxon>Cinchona</taxon>
    </lineage>
</organism>
<comment type="subcellular location">
    <subcellularLocation>
        <location evidence="2">Membrane</location>
        <topology evidence="2">Single-pass membrane protein</topology>
    </subcellularLocation>
</comment>
<dbReference type="FunFam" id="3.30.40.10:FF:000187">
    <property type="entry name" value="E3 ubiquitin-protein ligase ATL6"/>
    <property type="match status" value="1"/>
</dbReference>
<evidence type="ECO:0000256" key="5">
    <source>
        <dbReference type="ARBA" id="ARBA00022679"/>
    </source>
</evidence>
<evidence type="ECO:0000256" key="8">
    <source>
        <dbReference type="ARBA" id="ARBA00022771"/>
    </source>
</evidence>
<evidence type="ECO:0000256" key="11">
    <source>
        <dbReference type="ARBA" id="ARBA00022989"/>
    </source>
</evidence>
<keyword evidence="12 15" id="KW-0472">Membrane</keyword>
<dbReference type="InterPro" id="IPR001841">
    <property type="entry name" value="Znf_RING"/>
</dbReference>
<dbReference type="SUPFAM" id="SSF57850">
    <property type="entry name" value="RING/U-box"/>
    <property type="match status" value="1"/>
</dbReference>
<dbReference type="Proteomes" id="UP001630127">
    <property type="component" value="Unassembled WGS sequence"/>
</dbReference>
<dbReference type="EMBL" id="JBJUIK010000004">
    <property type="protein sequence ID" value="KAL3531493.1"/>
    <property type="molecule type" value="Genomic_DNA"/>
</dbReference>
<comment type="catalytic activity">
    <reaction evidence="1">
        <text>S-ubiquitinyl-[E2 ubiquitin-conjugating enzyme]-L-cysteine + [acceptor protein]-L-lysine = [E2 ubiquitin-conjugating enzyme]-L-cysteine + N(6)-ubiquitinyl-[acceptor protein]-L-lysine.</text>
        <dbReference type="EC" id="2.3.2.27"/>
    </reaction>
</comment>
<keyword evidence="8 14" id="KW-0863">Zinc-finger</keyword>
<dbReference type="SMART" id="SM00184">
    <property type="entry name" value="RING"/>
    <property type="match status" value="1"/>
</dbReference>
<evidence type="ECO:0000256" key="9">
    <source>
        <dbReference type="ARBA" id="ARBA00022786"/>
    </source>
</evidence>
<comment type="caution">
    <text evidence="17">The sequence shown here is derived from an EMBL/GenBank/DDBJ whole genome shotgun (WGS) entry which is preliminary data.</text>
</comment>
<dbReference type="InterPro" id="IPR044600">
    <property type="entry name" value="ATL1/ATL16-like"/>
</dbReference>
<dbReference type="GO" id="GO:0061630">
    <property type="term" value="F:ubiquitin protein ligase activity"/>
    <property type="evidence" value="ECO:0007669"/>
    <property type="project" value="UniProtKB-EC"/>
</dbReference>
<keyword evidence="6 15" id="KW-0812">Transmembrane</keyword>
<dbReference type="Pfam" id="PF13639">
    <property type="entry name" value="zf-RING_2"/>
    <property type="match status" value="1"/>
</dbReference>
<evidence type="ECO:0000256" key="3">
    <source>
        <dbReference type="ARBA" id="ARBA00004906"/>
    </source>
</evidence>
<evidence type="ECO:0000313" key="18">
    <source>
        <dbReference type="Proteomes" id="UP001630127"/>
    </source>
</evidence>
<gene>
    <name evidence="17" type="ORF">ACH5RR_010815</name>
</gene>
<evidence type="ECO:0000256" key="2">
    <source>
        <dbReference type="ARBA" id="ARBA00004167"/>
    </source>
</evidence>
<keyword evidence="9" id="KW-0833">Ubl conjugation pathway</keyword>
<evidence type="ECO:0000256" key="12">
    <source>
        <dbReference type="ARBA" id="ARBA00023136"/>
    </source>
</evidence>
<keyword evidence="10" id="KW-0862">Zinc</keyword>
<dbReference type="PROSITE" id="PS50089">
    <property type="entry name" value="ZF_RING_2"/>
    <property type="match status" value="1"/>
</dbReference>
<evidence type="ECO:0000256" key="6">
    <source>
        <dbReference type="ARBA" id="ARBA00022692"/>
    </source>
</evidence>
<keyword evidence="11 15" id="KW-1133">Transmembrane helix</keyword>
<dbReference type="InterPro" id="IPR013083">
    <property type="entry name" value="Znf_RING/FYVE/PHD"/>
</dbReference>
<protein>
    <recommendedName>
        <fullName evidence="4">RING-type E3 ubiquitin transferase</fullName>
        <ecNumber evidence="4">2.3.2.27</ecNumber>
    </recommendedName>
</protein>
<name>A0ABD3AJZ6_9GENT</name>